<dbReference type="EC" id="2.7.13.3" evidence="4"/>
<evidence type="ECO:0000256" key="10">
    <source>
        <dbReference type="ARBA" id="ARBA00022840"/>
    </source>
</evidence>
<evidence type="ECO:0000256" key="2">
    <source>
        <dbReference type="ARBA" id="ARBA00004236"/>
    </source>
</evidence>
<dbReference type="SUPFAM" id="SSF47384">
    <property type="entry name" value="Homodimeric domain of signal transducing histidine kinase"/>
    <property type="match status" value="1"/>
</dbReference>
<evidence type="ECO:0000256" key="3">
    <source>
        <dbReference type="ARBA" id="ARBA00004314"/>
    </source>
</evidence>
<dbReference type="InterPro" id="IPR004358">
    <property type="entry name" value="Sig_transdc_His_kin-like_C"/>
</dbReference>
<sequence length="401" mass="44703">MRKRVQKQAHVEEQDEILSPTTSELHIDKNDDCVSISTLTERRHQVIDAAIQTTSDAIIVLRQDFHIAYLNPAAVATLNEPAESRSHCTKVLACKNLNRMVLCGTSSCPLVQALERKSSIPNEELILGTDPDHMYEVSTSVNPITLDDDTSYVVFAARDMSALKVANRVRSNFVSMVSHELRTPLNSVHGFIDLLLQGHMGEMNEEQRMYLGYTQEGVQQLISIVEDILFMTRSDLGQFEVKQQEVHPVGLVRQVVRSLQPQALKAEVALRLDIAPGVPALYVDPQRIKQVLNNLVANAIKFTPPGGIVTISARQHDEHFEMISVSDTGYGIPVEDSHHVFERFYQSNHRQQSKLGGYGLGLSIAKLIVEQHGGTIGFDTVVNKGTTFYFTVPLFHDPAQL</sequence>
<name>A0A402AK03_9CHLR</name>
<evidence type="ECO:0000256" key="7">
    <source>
        <dbReference type="ARBA" id="ARBA00022679"/>
    </source>
</evidence>
<dbReference type="SMART" id="SM00388">
    <property type="entry name" value="HisKA"/>
    <property type="match status" value="1"/>
</dbReference>
<dbReference type="InterPro" id="IPR036890">
    <property type="entry name" value="HATPase_C_sf"/>
</dbReference>
<evidence type="ECO:0000313" key="16">
    <source>
        <dbReference type="Proteomes" id="UP000287188"/>
    </source>
</evidence>
<dbReference type="Pfam" id="PF00512">
    <property type="entry name" value="HisKA"/>
    <property type="match status" value="1"/>
</dbReference>
<dbReference type="RefSeq" id="WP_126551328.1">
    <property type="nucleotide sequence ID" value="NZ_BIFS01000001.1"/>
</dbReference>
<comment type="subcellular location">
    <subcellularLocation>
        <location evidence="2">Cell membrane</location>
    </subcellularLocation>
    <subcellularLocation>
        <location evidence="3">Membrane raft</location>
        <topology evidence="3">Multi-pass membrane protein</topology>
    </subcellularLocation>
</comment>
<dbReference type="PROSITE" id="PS50109">
    <property type="entry name" value="HIS_KIN"/>
    <property type="match status" value="1"/>
</dbReference>
<dbReference type="InterPro" id="IPR003594">
    <property type="entry name" value="HATPase_dom"/>
</dbReference>
<dbReference type="GO" id="GO:0045121">
    <property type="term" value="C:membrane raft"/>
    <property type="evidence" value="ECO:0007669"/>
    <property type="project" value="UniProtKB-SubCell"/>
</dbReference>
<dbReference type="CDD" id="cd00075">
    <property type="entry name" value="HATPase"/>
    <property type="match status" value="1"/>
</dbReference>
<keyword evidence="11" id="KW-0902">Two-component regulatory system</keyword>
<dbReference type="PANTHER" id="PTHR43047:SF72">
    <property type="entry name" value="OSMOSENSING HISTIDINE PROTEIN KINASE SLN1"/>
    <property type="match status" value="1"/>
</dbReference>
<dbReference type="PRINTS" id="PR00344">
    <property type="entry name" value="BCTRLSENSOR"/>
</dbReference>
<dbReference type="GO" id="GO:0009927">
    <property type="term" value="F:histidine phosphotransfer kinase activity"/>
    <property type="evidence" value="ECO:0007669"/>
    <property type="project" value="TreeGrafter"/>
</dbReference>
<keyword evidence="6" id="KW-0597">Phosphoprotein</keyword>
<keyword evidence="10" id="KW-0067">ATP-binding</keyword>
<evidence type="ECO:0000256" key="12">
    <source>
        <dbReference type="ARBA" id="ARBA00023136"/>
    </source>
</evidence>
<dbReference type="SMART" id="SM00387">
    <property type="entry name" value="HATPase_c"/>
    <property type="match status" value="1"/>
</dbReference>
<dbReference type="GO" id="GO:0005886">
    <property type="term" value="C:plasma membrane"/>
    <property type="evidence" value="ECO:0007669"/>
    <property type="project" value="UniProtKB-SubCell"/>
</dbReference>
<dbReference type="SUPFAM" id="SSF55785">
    <property type="entry name" value="PYP-like sensor domain (PAS domain)"/>
    <property type="match status" value="1"/>
</dbReference>
<evidence type="ECO:0000256" key="4">
    <source>
        <dbReference type="ARBA" id="ARBA00012438"/>
    </source>
</evidence>
<dbReference type="EMBL" id="BIFS01000001">
    <property type="protein sequence ID" value="GCE19451.1"/>
    <property type="molecule type" value="Genomic_DNA"/>
</dbReference>
<evidence type="ECO:0000256" key="9">
    <source>
        <dbReference type="ARBA" id="ARBA00022777"/>
    </source>
</evidence>
<keyword evidence="16" id="KW-1185">Reference proteome</keyword>
<keyword evidence="5" id="KW-1003">Cell membrane</keyword>
<dbReference type="InterPro" id="IPR036097">
    <property type="entry name" value="HisK_dim/P_sf"/>
</dbReference>
<keyword evidence="7" id="KW-0808">Transferase</keyword>
<accession>A0A402AK03</accession>
<evidence type="ECO:0000256" key="13">
    <source>
        <dbReference type="SAM" id="MobiDB-lite"/>
    </source>
</evidence>
<dbReference type="PANTHER" id="PTHR43047">
    <property type="entry name" value="TWO-COMPONENT HISTIDINE PROTEIN KINASE"/>
    <property type="match status" value="1"/>
</dbReference>
<gene>
    <name evidence="15" type="ORF">KDK_32510</name>
</gene>
<dbReference type="CDD" id="cd00082">
    <property type="entry name" value="HisKA"/>
    <property type="match status" value="1"/>
</dbReference>
<organism evidence="15 16">
    <name type="scientific">Dictyobacter kobayashii</name>
    <dbReference type="NCBI Taxonomy" id="2014872"/>
    <lineage>
        <taxon>Bacteria</taxon>
        <taxon>Bacillati</taxon>
        <taxon>Chloroflexota</taxon>
        <taxon>Ktedonobacteria</taxon>
        <taxon>Ktedonobacterales</taxon>
        <taxon>Dictyobacteraceae</taxon>
        <taxon>Dictyobacter</taxon>
    </lineage>
</organism>
<evidence type="ECO:0000256" key="11">
    <source>
        <dbReference type="ARBA" id="ARBA00023012"/>
    </source>
</evidence>
<dbReference type="Gene3D" id="3.30.450.20">
    <property type="entry name" value="PAS domain"/>
    <property type="match status" value="1"/>
</dbReference>
<dbReference type="Gene3D" id="1.10.287.130">
    <property type="match status" value="1"/>
</dbReference>
<dbReference type="Proteomes" id="UP000287188">
    <property type="component" value="Unassembled WGS sequence"/>
</dbReference>
<dbReference type="OrthoDB" id="9813151at2"/>
<dbReference type="SUPFAM" id="SSF55874">
    <property type="entry name" value="ATPase domain of HSP90 chaperone/DNA topoisomerase II/histidine kinase"/>
    <property type="match status" value="1"/>
</dbReference>
<proteinExistence type="predicted"/>
<dbReference type="InterPro" id="IPR035965">
    <property type="entry name" value="PAS-like_dom_sf"/>
</dbReference>
<keyword evidence="9" id="KW-0418">Kinase</keyword>
<evidence type="ECO:0000259" key="14">
    <source>
        <dbReference type="PROSITE" id="PS50109"/>
    </source>
</evidence>
<comment type="caution">
    <text evidence="15">The sequence shown here is derived from an EMBL/GenBank/DDBJ whole genome shotgun (WGS) entry which is preliminary data.</text>
</comment>
<evidence type="ECO:0000256" key="8">
    <source>
        <dbReference type="ARBA" id="ARBA00022741"/>
    </source>
</evidence>
<evidence type="ECO:0000256" key="6">
    <source>
        <dbReference type="ARBA" id="ARBA00022553"/>
    </source>
</evidence>
<feature type="domain" description="Histidine kinase" evidence="14">
    <location>
        <begin position="176"/>
        <end position="396"/>
    </location>
</feature>
<comment type="catalytic activity">
    <reaction evidence="1">
        <text>ATP + protein L-histidine = ADP + protein N-phospho-L-histidine.</text>
        <dbReference type="EC" id="2.7.13.3"/>
    </reaction>
</comment>
<dbReference type="Pfam" id="PF02518">
    <property type="entry name" value="HATPase_c"/>
    <property type="match status" value="1"/>
</dbReference>
<dbReference type="InterPro" id="IPR005467">
    <property type="entry name" value="His_kinase_dom"/>
</dbReference>
<keyword evidence="12" id="KW-0472">Membrane</keyword>
<dbReference type="GO" id="GO:0000155">
    <property type="term" value="F:phosphorelay sensor kinase activity"/>
    <property type="evidence" value="ECO:0007669"/>
    <property type="project" value="InterPro"/>
</dbReference>
<evidence type="ECO:0000256" key="5">
    <source>
        <dbReference type="ARBA" id="ARBA00022475"/>
    </source>
</evidence>
<protein>
    <recommendedName>
        <fullName evidence="4">histidine kinase</fullName>
        <ecNumber evidence="4">2.7.13.3</ecNumber>
    </recommendedName>
</protein>
<dbReference type="GO" id="GO:0005524">
    <property type="term" value="F:ATP binding"/>
    <property type="evidence" value="ECO:0007669"/>
    <property type="project" value="UniProtKB-KW"/>
</dbReference>
<dbReference type="InterPro" id="IPR003661">
    <property type="entry name" value="HisK_dim/P_dom"/>
</dbReference>
<dbReference type="FunFam" id="3.30.565.10:FF:000023">
    <property type="entry name" value="PAS domain-containing sensor histidine kinase"/>
    <property type="match status" value="1"/>
</dbReference>
<reference evidence="16" key="1">
    <citation type="submission" date="2018-12" db="EMBL/GenBank/DDBJ databases">
        <title>Tengunoibacter tsumagoiensis gen. nov., sp. nov., Dictyobacter kobayashii sp. nov., D. alpinus sp. nov., and D. joshuensis sp. nov. and description of Dictyobacteraceae fam. nov. within the order Ktedonobacterales isolated from Tengu-no-mugimeshi.</title>
        <authorList>
            <person name="Wang C.M."/>
            <person name="Zheng Y."/>
            <person name="Sakai Y."/>
            <person name="Toyoda A."/>
            <person name="Minakuchi Y."/>
            <person name="Abe K."/>
            <person name="Yokota A."/>
            <person name="Yabe S."/>
        </authorList>
    </citation>
    <scope>NUCLEOTIDE SEQUENCE [LARGE SCALE GENOMIC DNA]</scope>
    <source>
        <strain evidence="16">Uno11</strain>
    </source>
</reference>
<keyword evidence="8" id="KW-0547">Nucleotide-binding</keyword>
<evidence type="ECO:0000256" key="1">
    <source>
        <dbReference type="ARBA" id="ARBA00000085"/>
    </source>
</evidence>
<dbReference type="FunFam" id="1.10.287.130:FF:000001">
    <property type="entry name" value="Two-component sensor histidine kinase"/>
    <property type="match status" value="1"/>
</dbReference>
<dbReference type="Gene3D" id="3.30.565.10">
    <property type="entry name" value="Histidine kinase-like ATPase, C-terminal domain"/>
    <property type="match status" value="1"/>
</dbReference>
<dbReference type="AlphaFoldDB" id="A0A402AK03"/>
<evidence type="ECO:0000313" key="15">
    <source>
        <dbReference type="EMBL" id="GCE19451.1"/>
    </source>
</evidence>
<feature type="region of interest" description="Disordered" evidence="13">
    <location>
        <begin position="1"/>
        <end position="20"/>
    </location>
</feature>